<name>A0ABV5YDI5_9ACTN</name>
<protein>
    <submittedName>
        <fullName evidence="3">Hydantoinase/oxoprolinase N-terminal domain-containing protein</fullName>
    </submittedName>
</protein>
<dbReference type="InterPro" id="IPR045079">
    <property type="entry name" value="Oxoprolinase-like"/>
</dbReference>
<evidence type="ECO:0000259" key="2">
    <source>
        <dbReference type="Pfam" id="PF05378"/>
    </source>
</evidence>
<reference evidence="3 4" key="1">
    <citation type="submission" date="2024-09" db="EMBL/GenBank/DDBJ databases">
        <authorList>
            <person name="Sun Q."/>
            <person name="Mori K."/>
        </authorList>
    </citation>
    <scope>NUCLEOTIDE SEQUENCE [LARGE SCALE GENOMIC DNA]</scope>
    <source>
        <strain evidence="3 4">TBRC 0563</strain>
    </source>
</reference>
<keyword evidence="4" id="KW-1185">Reference proteome</keyword>
<evidence type="ECO:0000313" key="3">
    <source>
        <dbReference type="EMBL" id="MFB9833105.1"/>
    </source>
</evidence>
<dbReference type="PANTHER" id="PTHR11365">
    <property type="entry name" value="5-OXOPROLINASE RELATED"/>
    <property type="match status" value="1"/>
</dbReference>
<gene>
    <name evidence="3" type="ORF">ACFFNX_13000</name>
</gene>
<dbReference type="Pfam" id="PF01968">
    <property type="entry name" value="Hydantoinase_A"/>
    <property type="match status" value="1"/>
</dbReference>
<accession>A0ABV5YDI5</accession>
<sequence length="291" mass="30332">MTYRIAVDVGGTFTDLALLGPDGVELDHKAGSTPAEPADGLVAGLGGLAEKAGLPLAELLGRTDVIVHGTTITTNALVTGTGARTGLVTTEGLRDVLLARQGSRADQFDFRSAPPPPLVPRHLIETVRERMDRTGEVATPLDEDGVRRAARHLRAAGVESVAVSFVFSYLNDAHERRAAEILAAELPGVFLSVSSQVAPEVRLFERTSTTALNAYVGPLLRDHLDRLARRLTALGYAGQVLIVQSNGGVVDAARAAERAVNTLLSGPAGAPAAVAGVVAELGVPEAMTIDM</sequence>
<dbReference type="PANTHER" id="PTHR11365:SF23">
    <property type="entry name" value="HYPOTHETICAL 5-OXOPROLINASE (EUROFUNG)-RELATED"/>
    <property type="match status" value="1"/>
</dbReference>
<proteinExistence type="predicted"/>
<evidence type="ECO:0000259" key="1">
    <source>
        <dbReference type="Pfam" id="PF01968"/>
    </source>
</evidence>
<dbReference type="InterPro" id="IPR008040">
    <property type="entry name" value="Hydant_A_N"/>
</dbReference>
<dbReference type="Pfam" id="PF05378">
    <property type="entry name" value="Hydant_A_N"/>
    <property type="match status" value="1"/>
</dbReference>
<evidence type="ECO:0000313" key="4">
    <source>
        <dbReference type="Proteomes" id="UP001589627"/>
    </source>
</evidence>
<feature type="non-terminal residue" evidence="3">
    <location>
        <position position="291"/>
    </location>
</feature>
<dbReference type="RefSeq" id="WP_378200093.1">
    <property type="nucleotide sequence ID" value="NZ_JBHLZP010000074.1"/>
</dbReference>
<organism evidence="3 4">
    <name type="scientific">Actinoallomurus acaciae</name>
    <dbReference type="NCBI Taxonomy" id="502577"/>
    <lineage>
        <taxon>Bacteria</taxon>
        <taxon>Bacillati</taxon>
        <taxon>Actinomycetota</taxon>
        <taxon>Actinomycetes</taxon>
        <taxon>Streptosporangiales</taxon>
        <taxon>Thermomonosporaceae</taxon>
        <taxon>Actinoallomurus</taxon>
    </lineage>
</organism>
<dbReference type="EMBL" id="JBHLZP010000074">
    <property type="protein sequence ID" value="MFB9833105.1"/>
    <property type="molecule type" value="Genomic_DNA"/>
</dbReference>
<dbReference type="InterPro" id="IPR002821">
    <property type="entry name" value="Hydantoinase_A"/>
</dbReference>
<feature type="domain" description="Hydantoinase A/oxoprolinase" evidence="1">
    <location>
        <begin position="206"/>
        <end position="291"/>
    </location>
</feature>
<feature type="domain" description="Hydantoinase/oxoprolinase N-terminal" evidence="2">
    <location>
        <begin position="4"/>
        <end position="185"/>
    </location>
</feature>
<comment type="caution">
    <text evidence="3">The sequence shown here is derived from an EMBL/GenBank/DDBJ whole genome shotgun (WGS) entry which is preliminary data.</text>
</comment>
<dbReference type="Proteomes" id="UP001589627">
    <property type="component" value="Unassembled WGS sequence"/>
</dbReference>